<dbReference type="InterPro" id="IPR013078">
    <property type="entry name" value="His_Pase_superF_clade-1"/>
</dbReference>
<feature type="chain" id="PRO_5012403800" description="Phosphoglycerate mutase family protein" evidence="1">
    <location>
        <begin position="20"/>
        <end position="342"/>
    </location>
</feature>
<protein>
    <recommendedName>
        <fullName evidence="4">Phosphoglycerate mutase family protein</fullName>
    </recommendedName>
</protein>
<dbReference type="Pfam" id="PF00300">
    <property type="entry name" value="His_Phos_1"/>
    <property type="match status" value="1"/>
</dbReference>
<dbReference type="AlphaFoldDB" id="A0A2A2LGD8"/>
<dbReference type="InterPro" id="IPR029033">
    <property type="entry name" value="His_PPase_superfam"/>
</dbReference>
<reference evidence="2 3" key="1">
    <citation type="journal article" date="2017" name="Curr. Biol.">
        <title>Genome architecture and evolution of a unichromosomal asexual nematode.</title>
        <authorList>
            <person name="Fradin H."/>
            <person name="Zegar C."/>
            <person name="Gutwein M."/>
            <person name="Lucas J."/>
            <person name="Kovtun M."/>
            <person name="Corcoran D."/>
            <person name="Baugh L.R."/>
            <person name="Kiontke K."/>
            <person name="Gunsalus K."/>
            <person name="Fitch D.H."/>
            <person name="Piano F."/>
        </authorList>
    </citation>
    <scope>NUCLEOTIDE SEQUENCE [LARGE SCALE GENOMIC DNA]</scope>
    <source>
        <strain evidence="2">PF1309</strain>
    </source>
</reference>
<dbReference type="CDD" id="cd07067">
    <property type="entry name" value="HP_PGM_like"/>
    <property type="match status" value="1"/>
</dbReference>
<feature type="signal peptide" evidence="1">
    <location>
        <begin position="1"/>
        <end position="19"/>
    </location>
</feature>
<dbReference type="Gene3D" id="3.40.50.1240">
    <property type="entry name" value="Phosphoglycerate mutase-like"/>
    <property type="match status" value="1"/>
</dbReference>
<dbReference type="PANTHER" id="PTHR16469">
    <property type="entry name" value="UBIQUITIN-ASSOCIATED AND SH3 DOMAIN-CONTAINING BA-RELATED"/>
    <property type="match status" value="1"/>
</dbReference>
<dbReference type="GO" id="GO:0016791">
    <property type="term" value="F:phosphatase activity"/>
    <property type="evidence" value="ECO:0007669"/>
    <property type="project" value="UniProtKB-ARBA"/>
</dbReference>
<accession>A0A2A2LGD8</accession>
<proteinExistence type="predicted"/>
<dbReference type="SMART" id="SM00855">
    <property type="entry name" value="PGAM"/>
    <property type="match status" value="1"/>
</dbReference>
<evidence type="ECO:0000313" key="2">
    <source>
        <dbReference type="EMBL" id="PAV85311.1"/>
    </source>
</evidence>
<gene>
    <name evidence="2" type="ORF">WR25_13101</name>
</gene>
<name>A0A2A2LGD8_9BILA</name>
<dbReference type="PANTHER" id="PTHR16469:SF27">
    <property type="entry name" value="UBIQUITIN-ASSOCIATED AND SH3 DOMAIN-CONTAINING BA-RELATED"/>
    <property type="match status" value="1"/>
</dbReference>
<keyword evidence="3" id="KW-1185">Reference proteome</keyword>
<dbReference type="EMBL" id="LIAE01006788">
    <property type="protein sequence ID" value="PAV85311.1"/>
    <property type="molecule type" value="Genomic_DNA"/>
</dbReference>
<dbReference type="InterPro" id="IPR051710">
    <property type="entry name" value="Phosphatase_SH3-domain"/>
</dbReference>
<dbReference type="STRING" id="2018661.A0A2A2LGD8"/>
<evidence type="ECO:0000313" key="3">
    <source>
        <dbReference type="Proteomes" id="UP000218231"/>
    </source>
</evidence>
<dbReference type="SUPFAM" id="SSF53254">
    <property type="entry name" value="Phosphoglycerate mutase-like"/>
    <property type="match status" value="1"/>
</dbReference>
<evidence type="ECO:0008006" key="4">
    <source>
        <dbReference type="Google" id="ProtNLM"/>
    </source>
</evidence>
<keyword evidence="1" id="KW-0732">Signal</keyword>
<dbReference type="Proteomes" id="UP000218231">
    <property type="component" value="Unassembled WGS sequence"/>
</dbReference>
<sequence length="342" mass="38853">MLDLIFLLTIILDITPIMHHQTHSARNAKEILHPLDIFDVSLPTPVTNPMKEDRNVLVVRHGERVDFTFKKSGTNWLRKAFDSTGRYKPYDINLPRHLPKREGGHRAFEHDTPLTEIGYLQSKLTGRAIKEAGIKIDYVFCSPALRCVQTAVGLLKGLGLDGKIRLNVEPGLFEWLVWLKHVPKWMTPEELKHNGYPVNPNYETIFSEDHLNANENLPEYYERSHKVMREVLKKCPSGNVMVVAHGASLDTCTRQLTGGMPRMSDEFYYLLQNTPYLASTQIVEKYDGSFQHTTNSIQTLTHGDNYPYDAQELQASIAVIRENAAKFRASKSLGTVGSHTQV</sequence>
<dbReference type="OrthoDB" id="414418at2759"/>
<organism evidence="2 3">
    <name type="scientific">Diploscapter pachys</name>
    <dbReference type="NCBI Taxonomy" id="2018661"/>
    <lineage>
        <taxon>Eukaryota</taxon>
        <taxon>Metazoa</taxon>
        <taxon>Ecdysozoa</taxon>
        <taxon>Nematoda</taxon>
        <taxon>Chromadorea</taxon>
        <taxon>Rhabditida</taxon>
        <taxon>Rhabditina</taxon>
        <taxon>Rhabditomorpha</taxon>
        <taxon>Rhabditoidea</taxon>
        <taxon>Rhabditidae</taxon>
        <taxon>Diploscapter</taxon>
    </lineage>
</organism>
<evidence type="ECO:0000256" key="1">
    <source>
        <dbReference type="SAM" id="SignalP"/>
    </source>
</evidence>
<comment type="caution">
    <text evidence="2">The sequence shown here is derived from an EMBL/GenBank/DDBJ whole genome shotgun (WGS) entry which is preliminary data.</text>
</comment>